<proteinExistence type="predicted"/>
<feature type="coiled-coil region" evidence="2">
    <location>
        <begin position="376"/>
        <end position="508"/>
    </location>
</feature>
<reference evidence="6" key="1">
    <citation type="submission" date="2019-08" db="EMBL/GenBank/DDBJ databases">
        <title>The improved chromosome-level genome for the pearl oyster Pinctada fucata martensii using PacBio sequencing and Hi-C.</title>
        <authorList>
            <person name="Zheng Z."/>
        </authorList>
    </citation>
    <scope>NUCLEOTIDE SEQUENCE</scope>
    <source>
        <strain evidence="6">ZZ-2019</strain>
        <tissue evidence="6">Adductor muscle</tissue>
    </source>
</reference>
<evidence type="ECO:0000256" key="2">
    <source>
        <dbReference type="SAM" id="Coils"/>
    </source>
</evidence>
<feature type="domain" description="EH" evidence="4">
    <location>
        <begin position="255"/>
        <end position="344"/>
    </location>
</feature>
<feature type="compositionally biased region" description="Basic and acidic residues" evidence="3">
    <location>
        <begin position="626"/>
        <end position="635"/>
    </location>
</feature>
<dbReference type="Pfam" id="PF12763">
    <property type="entry name" value="EH"/>
    <property type="match status" value="3"/>
</dbReference>
<dbReference type="Gene3D" id="2.170.300.10">
    <property type="entry name" value="Tie2 ligand-binding domain superfamily"/>
    <property type="match status" value="1"/>
</dbReference>
<feature type="compositionally biased region" description="Low complexity" evidence="3">
    <location>
        <begin position="638"/>
        <end position="654"/>
    </location>
</feature>
<protein>
    <recommendedName>
        <fullName evidence="8">Epidermal growth factor receptor substrate 15-like 1</fullName>
    </recommendedName>
</protein>
<dbReference type="InterPro" id="IPR018247">
    <property type="entry name" value="EF_Hand_1_Ca_BS"/>
</dbReference>
<dbReference type="GO" id="GO:0030132">
    <property type="term" value="C:clathrin coat of coated pit"/>
    <property type="evidence" value="ECO:0007669"/>
    <property type="project" value="TreeGrafter"/>
</dbReference>
<dbReference type="SMART" id="SM00027">
    <property type="entry name" value="EH"/>
    <property type="match status" value="3"/>
</dbReference>
<dbReference type="SUPFAM" id="SSF47473">
    <property type="entry name" value="EF-hand"/>
    <property type="match status" value="3"/>
</dbReference>
<dbReference type="PANTHER" id="PTHR11216:SF176">
    <property type="entry name" value="EPIDERMAL GROWTH FACTOR RECEPTOR PATHWAY SUBSTRATE CLONE 15, ISOFORM A"/>
    <property type="match status" value="1"/>
</dbReference>
<dbReference type="Gene3D" id="1.10.287.1490">
    <property type="match status" value="1"/>
</dbReference>
<organism evidence="6 7">
    <name type="scientific">Pinctada imbricata</name>
    <name type="common">Atlantic pearl-oyster</name>
    <name type="synonym">Pinctada martensii</name>
    <dbReference type="NCBI Taxonomy" id="66713"/>
    <lineage>
        <taxon>Eukaryota</taxon>
        <taxon>Metazoa</taxon>
        <taxon>Spiralia</taxon>
        <taxon>Lophotrochozoa</taxon>
        <taxon>Mollusca</taxon>
        <taxon>Bivalvia</taxon>
        <taxon>Autobranchia</taxon>
        <taxon>Pteriomorphia</taxon>
        <taxon>Pterioida</taxon>
        <taxon>Pterioidea</taxon>
        <taxon>Pteriidae</taxon>
        <taxon>Pinctada</taxon>
    </lineage>
</organism>
<dbReference type="SUPFAM" id="SSF57997">
    <property type="entry name" value="Tropomyosin"/>
    <property type="match status" value="1"/>
</dbReference>
<keyword evidence="7" id="KW-1185">Reference proteome</keyword>
<evidence type="ECO:0000256" key="1">
    <source>
        <dbReference type="ARBA" id="ARBA00022837"/>
    </source>
</evidence>
<dbReference type="GO" id="GO:0016197">
    <property type="term" value="P:endosomal transport"/>
    <property type="evidence" value="ECO:0007669"/>
    <property type="project" value="TreeGrafter"/>
</dbReference>
<evidence type="ECO:0000259" key="5">
    <source>
        <dbReference type="PROSITE" id="PS50222"/>
    </source>
</evidence>
<evidence type="ECO:0000313" key="6">
    <source>
        <dbReference type="EMBL" id="KAK3091928.1"/>
    </source>
</evidence>
<evidence type="ECO:0000259" key="4">
    <source>
        <dbReference type="PROSITE" id="PS50031"/>
    </source>
</evidence>
<dbReference type="EMBL" id="VSWD01000010">
    <property type="protein sequence ID" value="KAK3091928.1"/>
    <property type="molecule type" value="Genomic_DNA"/>
</dbReference>
<dbReference type="CDD" id="cd00052">
    <property type="entry name" value="EH"/>
    <property type="match status" value="3"/>
</dbReference>
<feature type="domain" description="EH" evidence="4">
    <location>
        <begin position="14"/>
        <end position="113"/>
    </location>
</feature>
<evidence type="ECO:0000256" key="3">
    <source>
        <dbReference type="SAM" id="MobiDB-lite"/>
    </source>
</evidence>
<dbReference type="PANTHER" id="PTHR11216">
    <property type="entry name" value="EH DOMAIN"/>
    <property type="match status" value="1"/>
</dbReference>
<feature type="region of interest" description="Disordered" evidence="3">
    <location>
        <begin position="603"/>
        <end position="782"/>
    </location>
</feature>
<feature type="compositionally biased region" description="Low complexity" evidence="3">
    <location>
        <begin position="714"/>
        <end position="725"/>
    </location>
</feature>
<dbReference type="PROSITE" id="PS50031">
    <property type="entry name" value="EH"/>
    <property type="match status" value="3"/>
</dbReference>
<comment type="caution">
    <text evidence="6">The sequence shown here is derived from an EMBL/GenBank/DDBJ whole genome shotgun (WGS) entry which is preliminary data.</text>
</comment>
<dbReference type="InterPro" id="IPR011992">
    <property type="entry name" value="EF-hand-dom_pair"/>
</dbReference>
<gene>
    <name evidence="6" type="ORF">FSP39_023778</name>
</gene>
<dbReference type="GO" id="GO:0005509">
    <property type="term" value="F:calcium ion binding"/>
    <property type="evidence" value="ECO:0007669"/>
    <property type="project" value="InterPro"/>
</dbReference>
<name>A0AA88XUJ7_PINIB</name>
<feature type="domain" description="EF-hand" evidence="5">
    <location>
        <begin position="254"/>
        <end position="289"/>
    </location>
</feature>
<feature type="compositionally biased region" description="Pro residues" evidence="3">
    <location>
        <begin position="737"/>
        <end position="752"/>
    </location>
</feature>
<feature type="compositionally biased region" description="Polar residues" evidence="3">
    <location>
        <begin position="678"/>
        <end position="688"/>
    </location>
</feature>
<dbReference type="Gene3D" id="1.10.238.10">
    <property type="entry name" value="EF-hand"/>
    <property type="match status" value="3"/>
</dbReference>
<dbReference type="PROSITE" id="PS00018">
    <property type="entry name" value="EF_HAND_1"/>
    <property type="match status" value="1"/>
</dbReference>
<evidence type="ECO:0008006" key="8">
    <source>
        <dbReference type="Google" id="ProtNLM"/>
    </source>
</evidence>
<accession>A0AA88XUJ7</accession>
<dbReference type="GO" id="GO:0006897">
    <property type="term" value="P:endocytosis"/>
    <property type="evidence" value="ECO:0007669"/>
    <property type="project" value="TreeGrafter"/>
</dbReference>
<evidence type="ECO:0000313" key="7">
    <source>
        <dbReference type="Proteomes" id="UP001186944"/>
    </source>
</evidence>
<sequence>MYRFNLLFQIAGSHAAVYEAYYKQADPNSTGSIGALDAATFLKKSGLPDTVLSKVWDLSDQMGKGYLEKSGFYIALKLVAMAQNNQDLNITKLTDGSPPPSLGPVEIDSSTNVRSGANIPWAVTAAEITKYDQVFQSLHPVNGLLSGDKVKPVLINSKLPMDVLGQIWELSDVDKDGYLDREEFTVAMHLVYKALEKEPVPKALPLELIPPSKRRAGGPPVGGVPVLPGLANRPSPVQRSGSPAVGVPWVITSTDKASYDVLFKKSDLDLDGFVSGEEIRGVFLQSALPNNVLAHIWNLCDIKAIGKLNSEQFALAMYLIQQKLKGVDPPSTLTPEMIPPSMRAKSATDTASFGVAEGVNAGPYSHVADPSAIKELDVISKEIENMKREKMQIEMDNNQKEADIKIINGEVQTLQKELDAITATLQQLENQKKEAQKRLDELDEKKSNLESNVRELKEKVENEMKQINDLRSQLNDQEKSVQNQEKELEKLRVELSSLKDEEGRLETNVESGKQQLEALVKSQKDLQVQVNQTRTRVQHLDDQQRGVKLSVASYNSSLNGEVSSIFSSANNEDTLSTHATIGSSPALSTFSMGSTMDDFKEDPFKSKDLFTGGNDTSQADPFQSDDPFKENDPFKAESFTSDPFSSDDPFKSTFESGGSTTTKKADPFGNMDPFASAFGSSTSNTSTDAFDPFGMGSSSKPSKPGSLFDSDPFAPQSPAKSSSPAPSLPPKSKKQPPPRPAPPKSRPTPSPSQQPDKGFGAFDSDPFGGSDPFASSGGASSNTGTADPFANFADFSPSKFRIIVFILTLASDDAALGSQTMQRIGKNTSSSTLAVDGDANTCSMTPHGVTGWWRADLGQKYGPLRVSVIAMCSKGYFGPQCQDVCGYCHEGAACRPTDGHCLRGCSAGWMGAMCKTGCPFGKYGVNCSVICGHCKEISRCNRVSGMCETGCRPGWRGWNCKEGIGLLYQYI</sequence>
<feature type="compositionally biased region" description="Low complexity" evidence="3">
    <location>
        <begin position="696"/>
        <end position="706"/>
    </location>
</feature>
<dbReference type="InterPro" id="IPR000261">
    <property type="entry name" value="EH_dom"/>
</dbReference>
<feature type="domain" description="EF-hand" evidence="5">
    <location>
        <begin position="159"/>
        <end position="194"/>
    </location>
</feature>
<keyword evidence="2" id="KW-0175">Coiled coil</keyword>
<dbReference type="InterPro" id="IPR002048">
    <property type="entry name" value="EF_hand_dom"/>
</dbReference>
<keyword evidence="1" id="KW-0106">Calcium</keyword>
<dbReference type="SMART" id="SM00054">
    <property type="entry name" value="EFh"/>
    <property type="match status" value="2"/>
</dbReference>
<feature type="domain" description="EH" evidence="4">
    <location>
        <begin position="127"/>
        <end position="215"/>
    </location>
</feature>
<dbReference type="GO" id="GO:0045296">
    <property type="term" value="F:cadherin binding"/>
    <property type="evidence" value="ECO:0007669"/>
    <property type="project" value="TreeGrafter"/>
</dbReference>
<dbReference type="AlphaFoldDB" id="A0AA88XUJ7"/>
<dbReference type="PROSITE" id="PS50222">
    <property type="entry name" value="EF_HAND_2"/>
    <property type="match status" value="2"/>
</dbReference>
<dbReference type="Proteomes" id="UP001186944">
    <property type="component" value="Unassembled WGS sequence"/>
</dbReference>